<feature type="transmembrane region" description="Helical" evidence="2">
    <location>
        <begin position="114"/>
        <end position="137"/>
    </location>
</feature>
<evidence type="ECO:0000256" key="2">
    <source>
        <dbReference type="SAM" id="Phobius"/>
    </source>
</evidence>
<dbReference type="GO" id="GO:0005509">
    <property type="term" value="F:calcium ion binding"/>
    <property type="evidence" value="ECO:0007669"/>
    <property type="project" value="InterPro"/>
</dbReference>
<evidence type="ECO:0000256" key="1">
    <source>
        <dbReference type="SAM" id="MobiDB-lite"/>
    </source>
</evidence>
<dbReference type="AlphaFoldDB" id="A0A9N8ELS4"/>
<dbReference type="EMBL" id="CAICTM010001140">
    <property type="protein sequence ID" value="CAB9520865.1"/>
    <property type="molecule type" value="Genomic_DNA"/>
</dbReference>
<evidence type="ECO:0000259" key="3">
    <source>
        <dbReference type="PROSITE" id="PS50222"/>
    </source>
</evidence>
<sequence length="434" mass="46857">MCPGSIHSEISDYNNEVPKDGAPKKDLGSMRASQRRSVYFSKDDQNMDMPSLPVAGLIEELKSRHGKTQYAMEFLAAVEEADRNGDGLISIPELVLVLEQMNTVKKENTKLHKYLCYATVLLLIFLLAIFGLLFGVIKLTQETSTGDSQGNTNALVNKDTGVIVDTHPSDGGGIFLHMGSFTEPVNITFPSFEDKSFQCVGQITEEQVADHFRQFTTGGSAMTIRYKDYSNVFQPLVFANIPASTIEVTGYETNPENVVMAASATDAVKHSMKLDGETRKRKLSEAKYGLQGIKAESQVGATGSVRRLMTCPAETQSVGACLTGGIEVCSGGFTACVAFFDATSMECGACPPATSPESSGAITARQGSTCVADDYSCLFGPSRGRFLQEEDAVATVADYMTGFASQNADITFIKDEELQEGVYYVCHASEATVF</sequence>
<feature type="compositionally biased region" description="Basic and acidic residues" evidence="1">
    <location>
        <begin position="17"/>
        <end position="28"/>
    </location>
</feature>
<organism evidence="4 5">
    <name type="scientific">Seminavis robusta</name>
    <dbReference type="NCBI Taxonomy" id="568900"/>
    <lineage>
        <taxon>Eukaryota</taxon>
        <taxon>Sar</taxon>
        <taxon>Stramenopiles</taxon>
        <taxon>Ochrophyta</taxon>
        <taxon>Bacillariophyta</taxon>
        <taxon>Bacillariophyceae</taxon>
        <taxon>Bacillariophycidae</taxon>
        <taxon>Naviculales</taxon>
        <taxon>Naviculaceae</taxon>
        <taxon>Seminavis</taxon>
    </lineage>
</organism>
<protein>
    <recommendedName>
        <fullName evidence="3">EF-hand domain-containing protein</fullName>
    </recommendedName>
</protein>
<keyword evidence="5" id="KW-1185">Reference proteome</keyword>
<proteinExistence type="predicted"/>
<keyword evidence="2" id="KW-0812">Transmembrane</keyword>
<dbReference type="PROSITE" id="PS50222">
    <property type="entry name" value="EF_HAND_2"/>
    <property type="match status" value="1"/>
</dbReference>
<dbReference type="PROSITE" id="PS00018">
    <property type="entry name" value="EF_HAND_1"/>
    <property type="match status" value="1"/>
</dbReference>
<dbReference type="InterPro" id="IPR018247">
    <property type="entry name" value="EF_Hand_1_Ca_BS"/>
</dbReference>
<name>A0A9N8ELS4_9STRA</name>
<accession>A0A9N8ELS4</accession>
<keyword evidence="2" id="KW-0472">Membrane</keyword>
<evidence type="ECO:0000313" key="4">
    <source>
        <dbReference type="EMBL" id="CAB9520865.1"/>
    </source>
</evidence>
<dbReference type="Proteomes" id="UP001153069">
    <property type="component" value="Unassembled WGS sequence"/>
</dbReference>
<feature type="region of interest" description="Disordered" evidence="1">
    <location>
        <begin position="1"/>
        <end position="32"/>
    </location>
</feature>
<gene>
    <name evidence="4" type="ORF">SEMRO_1142_G245760.1</name>
</gene>
<dbReference type="InterPro" id="IPR002048">
    <property type="entry name" value="EF_hand_dom"/>
</dbReference>
<feature type="domain" description="EF-hand" evidence="3">
    <location>
        <begin position="69"/>
        <end position="104"/>
    </location>
</feature>
<keyword evidence="2" id="KW-1133">Transmembrane helix</keyword>
<comment type="caution">
    <text evidence="4">The sequence shown here is derived from an EMBL/GenBank/DDBJ whole genome shotgun (WGS) entry which is preliminary data.</text>
</comment>
<evidence type="ECO:0000313" key="5">
    <source>
        <dbReference type="Proteomes" id="UP001153069"/>
    </source>
</evidence>
<reference evidence="4" key="1">
    <citation type="submission" date="2020-06" db="EMBL/GenBank/DDBJ databases">
        <authorList>
            <consortium name="Plant Systems Biology data submission"/>
        </authorList>
    </citation>
    <scope>NUCLEOTIDE SEQUENCE</scope>
    <source>
        <strain evidence="4">D6</strain>
    </source>
</reference>